<keyword evidence="2" id="KW-0732">Signal</keyword>
<gene>
    <name evidence="3" type="ORF">FCULG_00004509</name>
</gene>
<dbReference type="OrthoDB" id="3557221at2759"/>
<dbReference type="Proteomes" id="UP000241587">
    <property type="component" value="Unassembled WGS sequence"/>
</dbReference>
<accession>A0A2T4H662</accession>
<feature type="region of interest" description="Disordered" evidence="1">
    <location>
        <begin position="21"/>
        <end position="81"/>
    </location>
</feature>
<dbReference type="AlphaFoldDB" id="A0A2T4H662"/>
<evidence type="ECO:0008006" key="5">
    <source>
        <dbReference type="Google" id="ProtNLM"/>
    </source>
</evidence>
<evidence type="ECO:0000256" key="2">
    <source>
        <dbReference type="SAM" id="SignalP"/>
    </source>
</evidence>
<keyword evidence="4" id="KW-1185">Reference proteome</keyword>
<comment type="caution">
    <text evidence="3">The sequence shown here is derived from an EMBL/GenBank/DDBJ whole genome shotgun (WGS) entry which is preliminary data.</text>
</comment>
<protein>
    <recommendedName>
        <fullName evidence="5">Hydrophobin</fullName>
    </recommendedName>
</protein>
<reference evidence="3 4" key="1">
    <citation type="submission" date="2018-02" db="EMBL/GenBank/DDBJ databases">
        <title>Fusarium culmorum secondary metabolites in fungal-bacterial-plant interactions.</title>
        <authorList>
            <person name="Schmidt R."/>
        </authorList>
    </citation>
    <scope>NUCLEOTIDE SEQUENCE [LARGE SCALE GENOMIC DNA]</scope>
    <source>
        <strain evidence="3 4">PV</strain>
    </source>
</reference>
<dbReference type="EMBL" id="PVEM01000001">
    <property type="protein sequence ID" value="PTD11279.1"/>
    <property type="molecule type" value="Genomic_DNA"/>
</dbReference>
<name>A0A2T4H662_FUSCU</name>
<evidence type="ECO:0000256" key="1">
    <source>
        <dbReference type="SAM" id="MobiDB-lite"/>
    </source>
</evidence>
<organism evidence="3 4">
    <name type="scientific">Fusarium culmorum</name>
    <dbReference type="NCBI Taxonomy" id="5516"/>
    <lineage>
        <taxon>Eukaryota</taxon>
        <taxon>Fungi</taxon>
        <taxon>Dikarya</taxon>
        <taxon>Ascomycota</taxon>
        <taxon>Pezizomycotina</taxon>
        <taxon>Sordariomycetes</taxon>
        <taxon>Hypocreomycetidae</taxon>
        <taxon>Hypocreales</taxon>
        <taxon>Nectriaceae</taxon>
        <taxon>Fusarium</taxon>
    </lineage>
</organism>
<evidence type="ECO:0000313" key="3">
    <source>
        <dbReference type="EMBL" id="PTD11279.1"/>
    </source>
</evidence>
<evidence type="ECO:0000313" key="4">
    <source>
        <dbReference type="Proteomes" id="UP000241587"/>
    </source>
</evidence>
<proteinExistence type="predicted"/>
<dbReference type="OMA" id="NAKIICC"/>
<sequence>MQFSTLFLAIAMLQGAIATPQPEAAAGVETRDLETRDLEPRAPTMGDIPWPRMPALRRAEAKKTAKGSDCPSTGGGSSQGNACSSGTQFCCTTDGAGVQTCSNSEVCNAKIICCNNNSGFQMCIGEIDFNAPVTININIYKGGKGGKGGKGSKGAKGYKA</sequence>
<feature type="chain" id="PRO_5015772057" description="Hydrophobin" evidence="2">
    <location>
        <begin position="19"/>
        <end position="160"/>
    </location>
</feature>
<feature type="compositionally biased region" description="Basic and acidic residues" evidence="1">
    <location>
        <begin position="29"/>
        <end position="40"/>
    </location>
</feature>
<feature type="signal peptide" evidence="2">
    <location>
        <begin position="1"/>
        <end position="18"/>
    </location>
</feature>